<keyword evidence="10" id="KW-1185">Reference proteome</keyword>
<sequence length="607" mass="67117">MDPLSITVSISSLLVACAQVVKVASDIRGKYKTASLTISSIATECVTVTTALSHLQMLAIRRAEFFDSNTINMFDCVITGCKLTLSVLDEYIMEISAGGTDTYGPGRMTTKSKAKVIWNEAEMRELLQQLRGHESSLNLLLTVMQSQSGVETQDLLRQNQAALDKILARARTSRRKKAPNSLEKSQLAFTDTDSILSDADSILSATSFEFDNIIVNSRVYREVMRNKVQRAAERQIGLLPIGFDGLPDPSMEGNGQPSITPAESVPNQDDTSDKERGIPRIRHKFSFESDSTVKITTHGNEPTNTPHVLITTAPPLSTPDEPPSSNPIVILDEEPGITRPISSIALTKHETEASSARGSSDSEIDSGPNPDDKETSRELDHAHTAPVSEDDPGLSARQQTQPTRQVGSGRPFCSACEKKISGKIARALGRTFHLECFTCADCGENTTSKFFPAEPQDGESNQGVLCETDFYRRLDLLCTRCGRALRGSYATALDKKYHLEHFTCTTCHDGLNLLDSYYGHDGDIYCQYHYSTELASRCLGCHIPILKRFAQIERNGQQQSWHLDCYMIHEYWNVTLAGSDMLIYPPFELSKIQARRNESNSLSTINK</sequence>
<dbReference type="GO" id="GO:0030695">
    <property type="term" value="F:GTPase regulator activity"/>
    <property type="evidence" value="ECO:0007669"/>
    <property type="project" value="UniProtKB-ARBA"/>
</dbReference>
<dbReference type="OrthoDB" id="20689at2759"/>
<dbReference type="PROSITE" id="PS00478">
    <property type="entry name" value="LIM_DOMAIN_1"/>
    <property type="match status" value="1"/>
</dbReference>
<dbReference type="PROSITE" id="PS50023">
    <property type="entry name" value="LIM_DOMAIN_2"/>
    <property type="match status" value="2"/>
</dbReference>
<comment type="caution">
    <text evidence="9">The sequence shown here is derived from an EMBL/GenBank/DDBJ whole genome shotgun (WGS) entry which is preliminary data.</text>
</comment>
<dbReference type="GO" id="GO:0046872">
    <property type="term" value="F:metal ion binding"/>
    <property type="evidence" value="ECO:0007669"/>
    <property type="project" value="UniProtKB-KW"/>
</dbReference>
<gene>
    <name evidence="9" type="ORF">AJ80_09375</name>
</gene>
<evidence type="ECO:0000256" key="6">
    <source>
        <dbReference type="SAM" id="MobiDB-lite"/>
    </source>
</evidence>
<dbReference type="Pfam" id="PF00412">
    <property type="entry name" value="LIM"/>
    <property type="match status" value="2"/>
</dbReference>
<dbReference type="SUPFAM" id="SSF57716">
    <property type="entry name" value="Glucocorticoid receptor-like (DNA-binding domain)"/>
    <property type="match status" value="3"/>
</dbReference>
<feature type="compositionally biased region" description="Polar residues" evidence="6">
    <location>
        <begin position="253"/>
        <end position="269"/>
    </location>
</feature>
<evidence type="ECO:0000256" key="3">
    <source>
        <dbReference type="ARBA" id="ARBA00022833"/>
    </source>
</evidence>
<feature type="domain" description="LIM zinc-binding" evidence="8">
    <location>
        <begin position="411"/>
        <end position="475"/>
    </location>
</feature>
<evidence type="ECO:0000256" key="2">
    <source>
        <dbReference type="ARBA" id="ARBA00022737"/>
    </source>
</evidence>
<keyword evidence="4 5" id="KW-0440">LIM domain</keyword>
<proteinExistence type="predicted"/>
<evidence type="ECO:0000256" key="1">
    <source>
        <dbReference type="ARBA" id="ARBA00022723"/>
    </source>
</evidence>
<dbReference type="InterPro" id="IPR001781">
    <property type="entry name" value="Znf_LIM"/>
</dbReference>
<evidence type="ECO:0000256" key="5">
    <source>
        <dbReference type="PROSITE-ProRule" id="PRU00125"/>
    </source>
</evidence>
<keyword evidence="1 5" id="KW-0479">Metal-binding</keyword>
<dbReference type="Proteomes" id="UP000224634">
    <property type="component" value="Unassembled WGS sequence"/>
</dbReference>
<evidence type="ECO:0000313" key="9">
    <source>
        <dbReference type="EMBL" id="PGG99379.1"/>
    </source>
</evidence>
<keyword evidence="2" id="KW-0677">Repeat</keyword>
<protein>
    <recommendedName>
        <fullName evidence="8">LIM zinc-binding domain-containing protein</fullName>
    </recommendedName>
</protein>
<evidence type="ECO:0000259" key="8">
    <source>
        <dbReference type="PROSITE" id="PS50023"/>
    </source>
</evidence>
<feature type="signal peptide" evidence="7">
    <location>
        <begin position="1"/>
        <end position="18"/>
    </location>
</feature>
<organism evidence="9 10">
    <name type="scientific">Polytolypa hystricis (strain UAMH7299)</name>
    <dbReference type="NCBI Taxonomy" id="1447883"/>
    <lineage>
        <taxon>Eukaryota</taxon>
        <taxon>Fungi</taxon>
        <taxon>Dikarya</taxon>
        <taxon>Ascomycota</taxon>
        <taxon>Pezizomycotina</taxon>
        <taxon>Eurotiomycetes</taxon>
        <taxon>Eurotiomycetidae</taxon>
        <taxon>Onygenales</taxon>
        <taxon>Onygenales incertae sedis</taxon>
        <taxon>Polytolypa</taxon>
    </lineage>
</organism>
<feature type="compositionally biased region" description="Polar residues" evidence="6">
    <location>
        <begin position="396"/>
        <end position="406"/>
    </location>
</feature>
<reference evidence="9 10" key="1">
    <citation type="submission" date="2017-10" db="EMBL/GenBank/DDBJ databases">
        <title>Comparative genomics in systemic dimorphic fungi from Ajellomycetaceae.</title>
        <authorList>
            <person name="Munoz J.F."/>
            <person name="Mcewen J.G."/>
            <person name="Clay O.K."/>
            <person name="Cuomo C.A."/>
        </authorList>
    </citation>
    <scope>NUCLEOTIDE SEQUENCE [LARGE SCALE GENOMIC DNA]</scope>
    <source>
        <strain evidence="9 10">UAMH7299</strain>
    </source>
</reference>
<dbReference type="STRING" id="1447883.A0A2B7WS32"/>
<dbReference type="GO" id="GO:0003712">
    <property type="term" value="F:transcription coregulator activity"/>
    <property type="evidence" value="ECO:0007669"/>
    <property type="project" value="TreeGrafter"/>
</dbReference>
<feature type="compositionally biased region" description="Basic and acidic residues" evidence="6">
    <location>
        <begin position="370"/>
        <end position="383"/>
    </location>
</feature>
<evidence type="ECO:0000256" key="4">
    <source>
        <dbReference type="ARBA" id="ARBA00023038"/>
    </source>
</evidence>
<accession>A0A2B7WS32</accession>
<feature type="chain" id="PRO_5012428365" description="LIM zinc-binding domain-containing protein" evidence="7">
    <location>
        <begin position="19"/>
        <end position="607"/>
    </location>
</feature>
<feature type="region of interest" description="Disordered" evidence="6">
    <location>
        <begin position="244"/>
        <end position="280"/>
    </location>
</feature>
<feature type="compositionally biased region" description="Pro residues" evidence="6">
    <location>
        <begin position="316"/>
        <end position="325"/>
    </location>
</feature>
<dbReference type="GO" id="GO:0005634">
    <property type="term" value="C:nucleus"/>
    <property type="evidence" value="ECO:0007669"/>
    <property type="project" value="TreeGrafter"/>
</dbReference>
<dbReference type="EMBL" id="PDNA01000272">
    <property type="protein sequence ID" value="PGG99379.1"/>
    <property type="molecule type" value="Genomic_DNA"/>
</dbReference>
<dbReference type="PANTHER" id="PTHR24205">
    <property type="entry name" value="FOUR AND A HALF LIM DOMAINS PROTEIN"/>
    <property type="match status" value="1"/>
</dbReference>
<feature type="domain" description="LIM zinc-binding" evidence="8">
    <location>
        <begin position="476"/>
        <end position="536"/>
    </location>
</feature>
<dbReference type="AlphaFoldDB" id="A0A2B7WS32"/>
<name>A0A2B7WS32_POLH7</name>
<feature type="region of interest" description="Disordered" evidence="6">
    <location>
        <begin position="296"/>
        <end position="411"/>
    </location>
</feature>
<dbReference type="Gene3D" id="2.10.110.10">
    <property type="entry name" value="Cysteine Rich Protein"/>
    <property type="match status" value="2"/>
</dbReference>
<feature type="compositionally biased region" description="Polar residues" evidence="6">
    <location>
        <begin position="296"/>
        <end position="306"/>
    </location>
</feature>
<evidence type="ECO:0000313" key="10">
    <source>
        <dbReference type="Proteomes" id="UP000224634"/>
    </source>
</evidence>
<keyword evidence="3 5" id="KW-0862">Zinc</keyword>
<evidence type="ECO:0000256" key="7">
    <source>
        <dbReference type="SAM" id="SignalP"/>
    </source>
</evidence>
<dbReference type="SMART" id="SM00132">
    <property type="entry name" value="LIM"/>
    <property type="match status" value="2"/>
</dbReference>
<keyword evidence="7" id="KW-0732">Signal</keyword>
<dbReference type="CDD" id="cd09392">
    <property type="entry name" value="LIM2_Lrg1p_like"/>
    <property type="match status" value="1"/>
</dbReference>
<dbReference type="PANTHER" id="PTHR24205:SF16">
    <property type="entry name" value="GH01042P-RELATED"/>
    <property type="match status" value="1"/>
</dbReference>